<evidence type="ECO:0000256" key="1">
    <source>
        <dbReference type="ARBA" id="ARBA00009067"/>
    </source>
</evidence>
<feature type="transmembrane region" description="Helical" evidence="2">
    <location>
        <begin position="104"/>
        <end position="124"/>
    </location>
</feature>
<feature type="transmembrane region" description="Helical" evidence="2">
    <location>
        <begin position="31"/>
        <end position="50"/>
    </location>
</feature>
<protein>
    <submittedName>
        <fullName evidence="4">Abortive infection protein</fullName>
    </submittedName>
</protein>
<comment type="caution">
    <text evidence="4">The sequence shown here is derived from an EMBL/GenBank/DDBJ whole genome shotgun (WGS) entry which is preliminary data.</text>
</comment>
<evidence type="ECO:0000313" key="4">
    <source>
        <dbReference type="EMBL" id="KRL27455.1"/>
    </source>
</evidence>
<dbReference type="GO" id="GO:0080120">
    <property type="term" value="P:CAAX-box protein maturation"/>
    <property type="evidence" value="ECO:0007669"/>
    <property type="project" value="UniProtKB-ARBA"/>
</dbReference>
<sequence>MAGFFLFIQVPPVAVEIANRHPHAESIVGPMLAVFIGLMLAVIVLARSMYRRYNQLGKPRGIRLGAIFLGYLTILFAEGILGNLNQLFYHQSETANNANLAMMLGHNPLITLVFSFSAVVLSPIAEEYIFRGILTNMFFKPGSFWPKIILSGIVFSCGHLSTNPISFAIYAVMGMVLAFVYRRTGDIRNSMILHGINNLVAMMLLLSQI</sequence>
<proteinExistence type="inferred from homology"/>
<reference evidence="4 5" key="1">
    <citation type="journal article" date="2015" name="Genome Announc.">
        <title>Expanding the biotechnology potential of lactobacilli through comparative genomics of 213 strains and associated genera.</title>
        <authorList>
            <person name="Sun Z."/>
            <person name="Harris H.M."/>
            <person name="McCann A."/>
            <person name="Guo C."/>
            <person name="Argimon S."/>
            <person name="Zhang W."/>
            <person name="Yang X."/>
            <person name="Jeffery I.B."/>
            <person name="Cooney J.C."/>
            <person name="Kagawa T.F."/>
            <person name="Liu W."/>
            <person name="Song Y."/>
            <person name="Salvetti E."/>
            <person name="Wrobel A."/>
            <person name="Rasinkangas P."/>
            <person name="Parkhill J."/>
            <person name="Rea M.C."/>
            <person name="O'Sullivan O."/>
            <person name="Ritari J."/>
            <person name="Douillard F.P."/>
            <person name="Paul Ross R."/>
            <person name="Yang R."/>
            <person name="Briner A.E."/>
            <person name="Felis G.E."/>
            <person name="de Vos W.M."/>
            <person name="Barrangou R."/>
            <person name="Klaenhammer T.R."/>
            <person name="Caufield P.W."/>
            <person name="Cui Y."/>
            <person name="Zhang H."/>
            <person name="O'Toole P.W."/>
        </authorList>
    </citation>
    <scope>NUCLEOTIDE SEQUENCE [LARGE SCALE GENOMIC DNA]</scope>
    <source>
        <strain evidence="4 5">DSM 13145</strain>
    </source>
</reference>
<dbReference type="PATRIC" id="fig|1423746.3.peg.1239"/>
<dbReference type="PANTHER" id="PTHR36435:SF1">
    <property type="entry name" value="CAAX AMINO TERMINAL PROTEASE FAMILY PROTEIN"/>
    <property type="match status" value="1"/>
</dbReference>
<feature type="transmembrane region" description="Helical" evidence="2">
    <location>
        <begin position="62"/>
        <end position="84"/>
    </location>
</feature>
<dbReference type="PANTHER" id="PTHR36435">
    <property type="entry name" value="SLR1288 PROTEIN"/>
    <property type="match status" value="1"/>
</dbReference>
<dbReference type="InterPro" id="IPR052710">
    <property type="entry name" value="CAAX_protease"/>
</dbReference>
<dbReference type="Pfam" id="PF02517">
    <property type="entry name" value="Rce1-like"/>
    <property type="match status" value="1"/>
</dbReference>
<dbReference type="Proteomes" id="UP000051445">
    <property type="component" value="Unassembled WGS sequence"/>
</dbReference>
<dbReference type="GO" id="GO:0004175">
    <property type="term" value="F:endopeptidase activity"/>
    <property type="evidence" value="ECO:0007669"/>
    <property type="project" value="UniProtKB-ARBA"/>
</dbReference>
<dbReference type="InterPro" id="IPR003675">
    <property type="entry name" value="Rce1/LyrA-like_dom"/>
</dbReference>
<dbReference type="STRING" id="1423746.FD27_GL001218"/>
<feature type="domain" description="CAAX prenyl protease 2/Lysostaphin resistance protein A-like" evidence="3">
    <location>
        <begin position="111"/>
        <end position="200"/>
    </location>
</feature>
<accession>A0A0R1P526</accession>
<organism evidence="4 5">
    <name type="scientific">Limosilactobacillus frumenti DSM 13145</name>
    <dbReference type="NCBI Taxonomy" id="1423746"/>
    <lineage>
        <taxon>Bacteria</taxon>
        <taxon>Bacillati</taxon>
        <taxon>Bacillota</taxon>
        <taxon>Bacilli</taxon>
        <taxon>Lactobacillales</taxon>
        <taxon>Lactobacillaceae</taxon>
        <taxon>Limosilactobacillus</taxon>
    </lineage>
</organism>
<keyword evidence="2" id="KW-0472">Membrane</keyword>
<evidence type="ECO:0000259" key="3">
    <source>
        <dbReference type="Pfam" id="PF02517"/>
    </source>
</evidence>
<comment type="similarity">
    <text evidence="1">Belongs to the UPF0177 family.</text>
</comment>
<dbReference type="EMBL" id="AZER01000016">
    <property type="protein sequence ID" value="KRL27455.1"/>
    <property type="molecule type" value="Genomic_DNA"/>
</dbReference>
<gene>
    <name evidence="4" type="ORF">FD27_GL001218</name>
</gene>
<dbReference type="AlphaFoldDB" id="A0A0R1P526"/>
<evidence type="ECO:0000313" key="5">
    <source>
        <dbReference type="Proteomes" id="UP000051445"/>
    </source>
</evidence>
<keyword evidence="5" id="KW-1185">Reference proteome</keyword>
<evidence type="ECO:0000256" key="2">
    <source>
        <dbReference type="SAM" id="Phobius"/>
    </source>
</evidence>
<keyword evidence="2" id="KW-0812">Transmembrane</keyword>
<name>A0A0R1P526_9LACO</name>
<feature type="transmembrane region" description="Helical" evidence="2">
    <location>
        <begin position="167"/>
        <end position="184"/>
    </location>
</feature>
<keyword evidence="2" id="KW-1133">Transmembrane helix</keyword>